<dbReference type="InterPro" id="IPR010997">
    <property type="entry name" value="HRDC-like_sf"/>
</dbReference>
<dbReference type="PROSITE" id="PS00690">
    <property type="entry name" value="DEAH_ATP_HELICASE"/>
    <property type="match status" value="1"/>
</dbReference>
<dbReference type="SMART" id="SM00956">
    <property type="entry name" value="RQC"/>
    <property type="match status" value="1"/>
</dbReference>
<dbReference type="Gene3D" id="1.10.150.80">
    <property type="entry name" value="HRDC domain"/>
    <property type="match status" value="1"/>
</dbReference>
<dbReference type="NCBIfam" id="TIGR00614">
    <property type="entry name" value="recQ_fam"/>
    <property type="match status" value="1"/>
</dbReference>
<feature type="domain" description="Helicase C-terminal" evidence="19">
    <location>
        <begin position="219"/>
        <end position="370"/>
    </location>
</feature>
<keyword evidence="13" id="KW-0234">DNA repair</keyword>
<dbReference type="Pfam" id="PF09382">
    <property type="entry name" value="RQC"/>
    <property type="match status" value="1"/>
</dbReference>
<dbReference type="GO" id="GO:0046872">
    <property type="term" value="F:metal ion binding"/>
    <property type="evidence" value="ECO:0007669"/>
    <property type="project" value="UniProtKB-KW"/>
</dbReference>
<evidence type="ECO:0000256" key="1">
    <source>
        <dbReference type="ARBA" id="ARBA00001946"/>
    </source>
</evidence>
<dbReference type="InterPro" id="IPR002464">
    <property type="entry name" value="DNA/RNA_helicase_DEAH_CS"/>
</dbReference>
<keyword evidence="12" id="KW-0233">DNA recombination</keyword>
<evidence type="ECO:0000256" key="9">
    <source>
        <dbReference type="ARBA" id="ARBA00022833"/>
    </source>
</evidence>
<evidence type="ECO:0000256" key="12">
    <source>
        <dbReference type="ARBA" id="ARBA00023172"/>
    </source>
</evidence>
<evidence type="ECO:0000256" key="13">
    <source>
        <dbReference type="ARBA" id="ARBA00023204"/>
    </source>
</evidence>
<evidence type="ECO:0000256" key="16">
    <source>
        <dbReference type="ARBA" id="ARBA00034808"/>
    </source>
</evidence>
<gene>
    <name evidence="20" type="ORF">MGWOODY_XGa1205</name>
</gene>
<comment type="similarity">
    <text evidence="3">Belongs to the helicase family. RecQ subfamily.</text>
</comment>
<evidence type="ECO:0000313" key="20">
    <source>
        <dbReference type="EMBL" id="CUS52027.1"/>
    </source>
</evidence>
<dbReference type="GO" id="GO:0003677">
    <property type="term" value="F:DNA binding"/>
    <property type="evidence" value="ECO:0007669"/>
    <property type="project" value="UniProtKB-KW"/>
</dbReference>
<evidence type="ECO:0000259" key="18">
    <source>
        <dbReference type="PROSITE" id="PS51192"/>
    </source>
</evidence>
<dbReference type="PROSITE" id="PS50967">
    <property type="entry name" value="HRDC"/>
    <property type="match status" value="1"/>
</dbReference>
<dbReference type="GO" id="GO:0016787">
    <property type="term" value="F:hydrolase activity"/>
    <property type="evidence" value="ECO:0007669"/>
    <property type="project" value="UniProtKB-KW"/>
</dbReference>
<dbReference type="InterPro" id="IPR006293">
    <property type="entry name" value="DNA_helicase_ATP-dep_RecQ_bac"/>
</dbReference>
<dbReference type="InterPro" id="IPR002121">
    <property type="entry name" value="HRDC_dom"/>
</dbReference>
<evidence type="ECO:0000256" key="3">
    <source>
        <dbReference type="ARBA" id="ARBA00005446"/>
    </source>
</evidence>
<keyword evidence="4" id="KW-0479">Metal-binding</keyword>
<dbReference type="EMBL" id="CZRL01000074">
    <property type="protein sequence ID" value="CUS52027.1"/>
    <property type="molecule type" value="Genomic_DNA"/>
</dbReference>
<dbReference type="GO" id="GO:0005737">
    <property type="term" value="C:cytoplasm"/>
    <property type="evidence" value="ECO:0007669"/>
    <property type="project" value="TreeGrafter"/>
</dbReference>
<dbReference type="SUPFAM" id="SSF52540">
    <property type="entry name" value="P-loop containing nucleoside triphosphate hydrolases"/>
    <property type="match status" value="2"/>
</dbReference>
<evidence type="ECO:0000256" key="14">
    <source>
        <dbReference type="ARBA" id="ARBA00023235"/>
    </source>
</evidence>
<dbReference type="Pfam" id="PF00271">
    <property type="entry name" value="Helicase_C"/>
    <property type="match status" value="1"/>
</dbReference>
<dbReference type="FunFam" id="3.40.50.300:FF:000156">
    <property type="entry name" value="ATP-dependent DNA helicase recQ"/>
    <property type="match status" value="1"/>
</dbReference>
<dbReference type="InterPro" id="IPR044876">
    <property type="entry name" value="HRDC_dom_sf"/>
</dbReference>
<dbReference type="GO" id="GO:0006260">
    <property type="term" value="P:DNA replication"/>
    <property type="evidence" value="ECO:0007669"/>
    <property type="project" value="InterPro"/>
</dbReference>
<accession>A0A160TV39</accession>
<evidence type="ECO:0000256" key="10">
    <source>
        <dbReference type="ARBA" id="ARBA00022840"/>
    </source>
</evidence>
<dbReference type="Pfam" id="PF00270">
    <property type="entry name" value="DEAD"/>
    <property type="match status" value="1"/>
</dbReference>
<evidence type="ECO:0000256" key="2">
    <source>
        <dbReference type="ARBA" id="ARBA00001947"/>
    </source>
</evidence>
<keyword evidence="6" id="KW-0227">DNA damage</keyword>
<dbReference type="InterPro" id="IPR014001">
    <property type="entry name" value="Helicase_ATP-bd"/>
</dbReference>
<keyword evidence="5" id="KW-0547">Nucleotide-binding</keyword>
<dbReference type="Gene3D" id="3.40.50.300">
    <property type="entry name" value="P-loop containing nucleotide triphosphate hydrolases"/>
    <property type="match status" value="2"/>
</dbReference>
<dbReference type="EC" id="5.6.2.4" evidence="16"/>
<evidence type="ECO:0000256" key="5">
    <source>
        <dbReference type="ARBA" id="ARBA00022741"/>
    </source>
</evidence>
<dbReference type="NCBIfam" id="TIGR01389">
    <property type="entry name" value="recQ"/>
    <property type="match status" value="1"/>
</dbReference>
<name>A0A160TV39_9ZZZZ</name>
<evidence type="ECO:0000256" key="6">
    <source>
        <dbReference type="ARBA" id="ARBA00022763"/>
    </source>
</evidence>
<dbReference type="PANTHER" id="PTHR13710">
    <property type="entry name" value="DNA HELICASE RECQ FAMILY MEMBER"/>
    <property type="match status" value="1"/>
</dbReference>
<comment type="cofactor">
    <cofactor evidence="1">
        <name>Mg(2+)</name>
        <dbReference type="ChEBI" id="CHEBI:18420"/>
    </cofactor>
</comment>
<dbReference type="InterPro" id="IPR036388">
    <property type="entry name" value="WH-like_DNA-bd_sf"/>
</dbReference>
<dbReference type="SMART" id="SM00490">
    <property type="entry name" value="HELICc"/>
    <property type="match status" value="1"/>
</dbReference>
<keyword evidence="11" id="KW-0238">DNA-binding</keyword>
<dbReference type="PROSITE" id="PS51192">
    <property type="entry name" value="HELICASE_ATP_BIND_1"/>
    <property type="match status" value="1"/>
</dbReference>
<dbReference type="SMART" id="SM00341">
    <property type="entry name" value="HRDC"/>
    <property type="match status" value="1"/>
</dbReference>
<protein>
    <recommendedName>
        <fullName evidence="16">DNA 3'-5' helicase</fullName>
        <ecNumber evidence="16">5.6.2.4</ecNumber>
    </recommendedName>
</protein>
<dbReference type="InterPro" id="IPR027417">
    <property type="entry name" value="P-loop_NTPase"/>
</dbReference>
<dbReference type="InterPro" id="IPR011545">
    <property type="entry name" value="DEAD/DEAH_box_helicase_dom"/>
</dbReference>
<feature type="domain" description="HRDC" evidence="17">
    <location>
        <begin position="532"/>
        <end position="605"/>
    </location>
</feature>
<keyword evidence="10" id="KW-0067">ATP-binding</keyword>
<dbReference type="Pfam" id="PF16124">
    <property type="entry name" value="RecQ_Zn_bind"/>
    <property type="match status" value="1"/>
</dbReference>
<dbReference type="PROSITE" id="PS51194">
    <property type="entry name" value="HELICASE_CTER"/>
    <property type="match status" value="1"/>
</dbReference>
<comment type="catalytic activity">
    <reaction evidence="15">
        <text>Couples ATP hydrolysis with the unwinding of duplex DNA by translocating in the 3'-5' direction.</text>
        <dbReference type="EC" id="5.6.2.4"/>
    </reaction>
</comment>
<dbReference type="InterPro" id="IPR018982">
    <property type="entry name" value="RQC_domain"/>
</dbReference>
<sequence>MTGLKATSPTQLLNSTFGFESFKPGQRQIIDHLLNKTHVLAVMPTGAGKSLCYQIPPLVLNERAVVVSPLMALMDDQVAVLQDLGVPADRIHSNRSYEDNSEAWNQFKNRQSSLLYMSPEMLMSQKMLSALQRVETGMFVIDEAHCISKWGANFRPDYEALSKLNEIFPQAVIAAFTATADTATQQDIIQKLTKNNAVKFVQGFDRPNLRLTVKPKLNWKTQLLEFLDDKKQYSGIVYCLSRKQTDEVAVFLQSKGYNSIAYHAGLDSETRSKHQDRFMTEPCVIMAATIAFGMGIDKPDIRFVAHVSLPGSMEAYYQEIGRAGRDGEPAETLLIYGLNDLFQRRRFIEDDGEDQGYKLREHKRLDSLLAYCEASSCRRIALLHYFNEQISPCGNCDNCIDPPELIDGSELAQMTLSAIYRTGQFFGAGHIIDVLRGSRSEKIIEREHDQIKTFGIGSKYSKPYLQSFIRQLIAAGHIVLNIKKYGGLEISESGFKLLKGATSFQCKQPSEPTPKQKKGRTLKESIPAHIYSGENAALLSRLKQKRLTLAQDQGVPAFVVFVDTVLYQMVERKPRNRDEFLNLVGIGPAKLEKYGDSFLSVINNS</sequence>
<dbReference type="GO" id="GO:0030894">
    <property type="term" value="C:replisome"/>
    <property type="evidence" value="ECO:0007669"/>
    <property type="project" value="TreeGrafter"/>
</dbReference>
<dbReference type="CDD" id="cd18794">
    <property type="entry name" value="SF2_C_RecQ"/>
    <property type="match status" value="1"/>
</dbReference>
<evidence type="ECO:0000256" key="7">
    <source>
        <dbReference type="ARBA" id="ARBA00022801"/>
    </source>
</evidence>
<evidence type="ECO:0000256" key="8">
    <source>
        <dbReference type="ARBA" id="ARBA00022806"/>
    </source>
</evidence>
<keyword evidence="9" id="KW-0862">Zinc</keyword>
<organism evidence="20">
    <name type="scientific">hydrothermal vent metagenome</name>
    <dbReference type="NCBI Taxonomy" id="652676"/>
    <lineage>
        <taxon>unclassified sequences</taxon>
        <taxon>metagenomes</taxon>
        <taxon>ecological metagenomes</taxon>
    </lineage>
</organism>
<reference evidence="20" key="1">
    <citation type="submission" date="2015-10" db="EMBL/GenBank/DDBJ databases">
        <authorList>
            <person name="Gilbert D.G."/>
        </authorList>
    </citation>
    <scope>NUCLEOTIDE SEQUENCE</scope>
</reference>
<keyword evidence="7" id="KW-0378">Hydrolase</keyword>
<evidence type="ECO:0000256" key="15">
    <source>
        <dbReference type="ARBA" id="ARBA00034617"/>
    </source>
</evidence>
<dbReference type="InterPro" id="IPR001650">
    <property type="entry name" value="Helicase_C-like"/>
</dbReference>
<feature type="domain" description="Helicase ATP-binding" evidence="18">
    <location>
        <begin position="30"/>
        <end position="198"/>
    </location>
</feature>
<comment type="cofactor">
    <cofactor evidence="2">
        <name>Zn(2+)</name>
        <dbReference type="ChEBI" id="CHEBI:29105"/>
    </cofactor>
</comment>
<dbReference type="Gene3D" id="1.10.10.10">
    <property type="entry name" value="Winged helix-like DNA-binding domain superfamily/Winged helix DNA-binding domain"/>
    <property type="match status" value="1"/>
</dbReference>
<dbReference type="AlphaFoldDB" id="A0A160TV39"/>
<dbReference type="GO" id="GO:0043590">
    <property type="term" value="C:bacterial nucleoid"/>
    <property type="evidence" value="ECO:0007669"/>
    <property type="project" value="TreeGrafter"/>
</dbReference>
<proteinExistence type="inferred from homology"/>
<dbReference type="SMART" id="SM00487">
    <property type="entry name" value="DEXDc"/>
    <property type="match status" value="1"/>
</dbReference>
<dbReference type="GO" id="GO:0006281">
    <property type="term" value="P:DNA repair"/>
    <property type="evidence" value="ECO:0007669"/>
    <property type="project" value="UniProtKB-KW"/>
</dbReference>
<dbReference type="PANTHER" id="PTHR13710:SF105">
    <property type="entry name" value="ATP-DEPENDENT DNA HELICASE Q1"/>
    <property type="match status" value="1"/>
</dbReference>
<dbReference type="GO" id="GO:0005524">
    <property type="term" value="F:ATP binding"/>
    <property type="evidence" value="ECO:0007669"/>
    <property type="project" value="UniProtKB-KW"/>
</dbReference>
<evidence type="ECO:0000256" key="11">
    <source>
        <dbReference type="ARBA" id="ARBA00023125"/>
    </source>
</evidence>
<dbReference type="GO" id="GO:0009432">
    <property type="term" value="P:SOS response"/>
    <property type="evidence" value="ECO:0007669"/>
    <property type="project" value="InterPro"/>
</dbReference>
<dbReference type="InterPro" id="IPR032284">
    <property type="entry name" value="RecQ_Zn-bd"/>
</dbReference>
<evidence type="ECO:0000259" key="19">
    <source>
        <dbReference type="PROSITE" id="PS51194"/>
    </source>
</evidence>
<dbReference type="InterPro" id="IPR004589">
    <property type="entry name" value="DNA_helicase_ATP-dep_RecQ"/>
</dbReference>
<dbReference type="GO" id="GO:0043138">
    <property type="term" value="F:3'-5' DNA helicase activity"/>
    <property type="evidence" value="ECO:0007669"/>
    <property type="project" value="UniProtKB-EC"/>
</dbReference>
<dbReference type="SUPFAM" id="SSF47819">
    <property type="entry name" value="HRDC-like"/>
    <property type="match status" value="1"/>
</dbReference>
<evidence type="ECO:0000259" key="17">
    <source>
        <dbReference type="PROSITE" id="PS50967"/>
    </source>
</evidence>
<evidence type="ECO:0000256" key="4">
    <source>
        <dbReference type="ARBA" id="ARBA00022723"/>
    </source>
</evidence>
<keyword evidence="8 20" id="KW-0347">Helicase</keyword>
<dbReference type="GO" id="GO:0009378">
    <property type="term" value="F:four-way junction helicase activity"/>
    <property type="evidence" value="ECO:0007669"/>
    <property type="project" value="TreeGrafter"/>
</dbReference>
<dbReference type="CDD" id="cd17920">
    <property type="entry name" value="DEXHc_RecQ"/>
    <property type="match status" value="1"/>
</dbReference>
<keyword evidence="14" id="KW-0413">Isomerase</keyword>
<dbReference type="Pfam" id="PF00570">
    <property type="entry name" value="HRDC"/>
    <property type="match status" value="1"/>
</dbReference>
<dbReference type="FunFam" id="3.40.50.300:FF:001389">
    <property type="entry name" value="ATP-dependent DNA helicase RecQ"/>
    <property type="match status" value="1"/>
</dbReference>
<dbReference type="GO" id="GO:0006310">
    <property type="term" value="P:DNA recombination"/>
    <property type="evidence" value="ECO:0007669"/>
    <property type="project" value="UniProtKB-KW"/>
</dbReference>